<evidence type="ECO:0000313" key="2">
    <source>
        <dbReference type="EMBL" id="SVA99079.1"/>
    </source>
</evidence>
<gene>
    <name evidence="2" type="ORF">METZ01_LOCUS151933</name>
</gene>
<organism evidence="2">
    <name type="scientific">marine metagenome</name>
    <dbReference type="NCBI Taxonomy" id="408172"/>
    <lineage>
        <taxon>unclassified sequences</taxon>
        <taxon>metagenomes</taxon>
        <taxon>ecological metagenomes</taxon>
    </lineage>
</organism>
<evidence type="ECO:0008006" key="3">
    <source>
        <dbReference type="Google" id="ProtNLM"/>
    </source>
</evidence>
<feature type="compositionally biased region" description="Gly residues" evidence="1">
    <location>
        <begin position="77"/>
        <end position="125"/>
    </location>
</feature>
<feature type="region of interest" description="Disordered" evidence="1">
    <location>
        <begin position="22"/>
        <end position="125"/>
    </location>
</feature>
<name>A0A382ACF2_9ZZZZ</name>
<dbReference type="EMBL" id="UINC01024770">
    <property type="protein sequence ID" value="SVA99079.1"/>
    <property type="molecule type" value="Genomic_DNA"/>
</dbReference>
<protein>
    <recommendedName>
        <fullName evidence="3">EF-hand domain-containing protein</fullName>
    </recommendedName>
</protein>
<feature type="compositionally biased region" description="Basic and acidic residues" evidence="1">
    <location>
        <begin position="36"/>
        <end position="66"/>
    </location>
</feature>
<proteinExistence type="predicted"/>
<feature type="non-terminal residue" evidence="2">
    <location>
        <position position="125"/>
    </location>
</feature>
<sequence length="125" mass="13021">MMKKQMLIPAFLGGLMTFSLTTQAQDRPGQGGRGGDNPREGIREAMLKKFDKNGDGKLDEKERPSQEELQEFFRAQLGGGQGRPSGGQGRPSGGQGRPGGGQGRPSGGQGRPSGGQGRPSGGQGR</sequence>
<reference evidence="2" key="1">
    <citation type="submission" date="2018-05" db="EMBL/GenBank/DDBJ databases">
        <authorList>
            <person name="Lanie J.A."/>
            <person name="Ng W.-L."/>
            <person name="Kazmierczak K.M."/>
            <person name="Andrzejewski T.M."/>
            <person name="Davidsen T.M."/>
            <person name="Wayne K.J."/>
            <person name="Tettelin H."/>
            <person name="Glass J.I."/>
            <person name="Rusch D."/>
            <person name="Podicherti R."/>
            <person name="Tsui H.-C.T."/>
            <person name="Winkler M.E."/>
        </authorList>
    </citation>
    <scope>NUCLEOTIDE SEQUENCE</scope>
</reference>
<evidence type="ECO:0000256" key="1">
    <source>
        <dbReference type="SAM" id="MobiDB-lite"/>
    </source>
</evidence>
<accession>A0A382ACF2</accession>
<dbReference type="AlphaFoldDB" id="A0A382ACF2"/>
<dbReference type="Gene3D" id="1.10.238.10">
    <property type="entry name" value="EF-hand"/>
    <property type="match status" value="1"/>
</dbReference>